<reference evidence="1" key="1">
    <citation type="submission" date="2022-04" db="EMBL/GenBank/DDBJ databases">
        <title>Jade perch genome.</title>
        <authorList>
            <person name="Chao B."/>
        </authorList>
    </citation>
    <scope>NUCLEOTIDE SEQUENCE</scope>
    <source>
        <strain evidence="1">CB-2022</strain>
    </source>
</reference>
<comment type="caution">
    <text evidence="1">The sequence shown here is derived from an EMBL/GenBank/DDBJ whole genome shotgun (WGS) entry which is preliminary data.</text>
</comment>
<name>A0ACB8VDJ1_9TELE</name>
<evidence type="ECO:0000313" key="1">
    <source>
        <dbReference type="EMBL" id="KAI3353696.1"/>
    </source>
</evidence>
<keyword evidence="2" id="KW-1185">Reference proteome</keyword>
<organism evidence="1 2">
    <name type="scientific">Scortum barcoo</name>
    <name type="common">barcoo grunter</name>
    <dbReference type="NCBI Taxonomy" id="214431"/>
    <lineage>
        <taxon>Eukaryota</taxon>
        <taxon>Metazoa</taxon>
        <taxon>Chordata</taxon>
        <taxon>Craniata</taxon>
        <taxon>Vertebrata</taxon>
        <taxon>Euteleostomi</taxon>
        <taxon>Actinopterygii</taxon>
        <taxon>Neopterygii</taxon>
        <taxon>Teleostei</taxon>
        <taxon>Neoteleostei</taxon>
        <taxon>Acanthomorphata</taxon>
        <taxon>Eupercaria</taxon>
        <taxon>Centrarchiformes</taxon>
        <taxon>Terapontoidei</taxon>
        <taxon>Terapontidae</taxon>
        <taxon>Scortum</taxon>
    </lineage>
</organism>
<dbReference type="Proteomes" id="UP000831701">
    <property type="component" value="Chromosome 22"/>
</dbReference>
<accession>A0ACB8VDJ1</accession>
<gene>
    <name evidence="1" type="ORF">L3Q82_004932</name>
</gene>
<sequence length="295" mass="33333">MQPLLSCPSRATGRRLCTGASLPSEAERHRRKENVNNMPETSGEIETQGRMTGRQEIDRGNRPSHNVVSVISQFADDNLTLVRNISTGLAVVGVVVIARSIRLITKFQAVSEIPARFIERNVSLRGRVRSVTERGLEVEHVPIYLPILSPLLSKHKGVCMSPMLVHLAGVELTPEGSVWLQKNLTPAQTVWIKLISREDNTLHCLVSQSKQRSMWSYCVNEELLRLGLARTAPVVGVLPDSRLYWRLHRRLHSAEVKAERKGLGLWKQDSLWERASKAVRENALFRLMRGIFKRT</sequence>
<protein>
    <submittedName>
        <fullName evidence="1">Uncharacterized protein</fullName>
    </submittedName>
</protein>
<dbReference type="EMBL" id="CM041552">
    <property type="protein sequence ID" value="KAI3353696.1"/>
    <property type="molecule type" value="Genomic_DNA"/>
</dbReference>
<evidence type="ECO:0000313" key="2">
    <source>
        <dbReference type="Proteomes" id="UP000831701"/>
    </source>
</evidence>
<proteinExistence type="predicted"/>